<evidence type="ECO:0000256" key="6">
    <source>
        <dbReference type="ARBA" id="ARBA00022505"/>
    </source>
</evidence>
<dbReference type="SMART" id="SM01117">
    <property type="entry name" value="Cyt-b5"/>
    <property type="match status" value="1"/>
</dbReference>
<dbReference type="EC" id="1.8.3.1" evidence="5"/>
<reference evidence="13 14" key="1">
    <citation type="journal article" date="2023" name="Nat. Commun.">
        <title>Origin of minicircular mitochondrial genomes in red algae.</title>
        <authorList>
            <person name="Lee Y."/>
            <person name="Cho C.H."/>
            <person name="Lee Y.M."/>
            <person name="Park S.I."/>
            <person name="Yang J.H."/>
            <person name="West J.A."/>
            <person name="Bhattacharya D."/>
            <person name="Yoon H.S."/>
        </authorList>
    </citation>
    <scope>NUCLEOTIDE SEQUENCE [LARGE SCALE GENOMIC DNA]</scope>
    <source>
        <strain evidence="13 14">CCMP1338</strain>
        <tissue evidence="13">Whole cell</tissue>
    </source>
</reference>
<name>A0AAV8UQG6_9RHOD</name>
<comment type="cofactor">
    <cofactor evidence="2">
        <name>heme b</name>
        <dbReference type="ChEBI" id="CHEBI:60344"/>
    </cofactor>
</comment>
<evidence type="ECO:0000256" key="10">
    <source>
        <dbReference type="ARBA" id="ARBA00023004"/>
    </source>
</evidence>
<dbReference type="EMBL" id="JAMWBK010000005">
    <property type="protein sequence ID" value="KAJ8904810.1"/>
    <property type="molecule type" value="Genomic_DNA"/>
</dbReference>
<evidence type="ECO:0000256" key="9">
    <source>
        <dbReference type="ARBA" id="ARBA00023002"/>
    </source>
</evidence>
<comment type="caution">
    <text evidence="13">The sequence shown here is derived from an EMBL/GenBank/DDBJ whole genome shotgun (WGS) entry which is preliminary data.</text>
</comment>
<dbReference type="Proteomes" id="UP001157974">
    <property type="component" value="Unassembled WGS sequence"/>
</dbReference>
<sequence length="549" mass="60690">MWSTNRAMFRHLRLMQGFTRGLSTSGNSSRTGNWVIGSSHLLKAFAITSGAAAAAWYVSMHRTTYPAACEASISPGEFVEGLKEISLEEVQKHKSKADGGIWVTYKGGVYDITEFIENHPGGQAKILLAAGGPLEPFWSLYAQHQEEFVYSILEELRIGNLKASDKETLAQKNESDPYANDPARSPLLTVRGHKPFNAEPPLELLDSEITPNDLFYVRNHLPVPKIEGKDYKLEIVHRDGRTSELTLADLENKFKPHDVTATIMCAGNRRNEMDSIKKVKGGYWDAGAISTARWTGALLSDVLEELGITEEGVEHIQFEGLDKDSTTQTIYGASIPADIAMDKKCEVLLAYKMNDEPIPADHGYPIRAVVPGVVGARNVKWVGKIVASDKESDSHWQQNDYKGFNSSIDWHNVDFSAAPAIQELPVISAICSARIEGDEVVAQGYAYSGGGRGIIRVDVTADNGNSWEVAELSPADPNQKRNRVYGWTLWSATLKLPECGKTVEDGCLVVRSRAVDSQYNLQPENCDKIWNLRGVLSNSWHEKKLVLDN</sequence>
<accession>A0AAV8UQG6</accession>
<dbReference type="FunFam" id="3.10.120.10:FF:000007">
    <property type="entry name" value="Sulfite oxidase, mitochondrial"/>
    <property type="match status" value="1"/>
</dbReference>
<evidence type="ECO:0000256" key="11">
    <source>
        <dbReference type="ARBA" id="ARBA00023128"/>
    </source>
</evidence>
<dbReference type="Pfam" id="PF00174">
    <property type="entry name" value="Oxidored_molyb"/>
    <property type="match status" value="1"/>
</dbReference>
<dbReference type="FunFam" id="3.90.420.10:FF:000002">
    <property type="entry name" value="sulfite oxidase, mitochondrial"/>
    <property type="match status" value="1"/>
</dbReference>
<dbReference type="SUPFAM" id="SSF81296">
    <property type="entry name" value="E set domains"/>
    <property type="match status" value="1"/>
</dbReference>
<keyword evidence="14" id="KW-1185">Reference proteome</keyword>
<dbReference type="SUPFAM" id="SSF56524">
    <property type="entry name" value="Oxidoreductase molybdopterin-binding domain"/>
    <property type="match status" value="1"/>
</dbReference>
<comment type="pathway">
    <text evidence="4">Energy metabolism; sulfur metabolism.</text>
</comment>
<dbReference type="InterPro" id="IPR018506">
    <property type="entry name" value="Cyt_B5_heme-BS"/>
</dbReference>
<evidence type="ECO:0000313" key="14">
    <source>
        <dbReference type="Proteomes" id="UP001157974"/>
    </source>
</evidence>
<evidence type="ECO:0000256" key="5">
    <source>
        <dbReference type="ARBA" id="ARBA00012505"/>
    </source>
</evidence>
<dbReference type="SUPFAM" id="SSF55856">
    <property type="entry name" value="Cytochrome b5-like heme/steroid binding domain"/>
    <property type="match status" value="1"/>
</dbReference>
<dbReference type="InterPro" id="IPR014756">
    <property type="entry name" value="Ig_E-set"/>
</dbReference>
<evidence type="ECO:0000256" key="8">
    <source>
        <dbReference type="ARBA" id="ARBA00022723"/>
    </source>
</evidence>
<organism evidence="13 14">
    <name type="scientific">Rhodosorus marinus</name>
    <dbReference type="NCBI Taxonomy" id="101924"/>
    <lineage>
        <taxon>Eukaryota</taxon>
        <taxon>Rhodophyta</taxon>
        <taxon>Stylonematophyceae</taxon>
        <taxon>Stylonematales</taxon>
        <taxon>Stylonemataceae</taxon>
        <taxon>Rhodosorus</taxon>
    </lineage>
</organism>
<dbReference type="Gene3D" id="3.90.420.10">
    <property type="entry name" value="Oxidoreductase, molybdopterin-binding domain"/>
    <property type="match status" value="1"/>
</dbReference>
<proteinExistence type="predicted"/>
<dbReference type="AlphaFoldDB" id="A0AAV8UQG6"/>
<evidence type="ECO:0000256" key="3">
    <source>
        <dbReference type="ARBA" id="ARBA00004569"/>
    </source>
</evidence>
<keyword evidence="9" id="KW-0560">Oxidoreductase</keyword>
<dbReference type="PROSITE" id="PS50255">
    <property type="entry name" value="CYTOCHROME_B5_2"/>
    <property type="match status" value="1"/>
</dbReference>
<dbReference type="CDD" id="cd02111">
    <property type="entry name" value="eukary_SO_Moco"/>
    <property type="match status" value="1"/>
</dbReference>
<gene>
    <name evidence="13" type="ORF">NDN08_001325</name>
</gene>
<dbReference type="PRINTS" id="PR00407">
    <property type="entry name" value="EUMOPTERIN"/>
</dbReference>
<evidence type="ECO:0000256" key="4">
    <source>
        <dbReference type="ARBA" id="ARBA00004971"/>
    </source>
</evidence>
<dbReference type="GO" id="GO:0030151">
    <property type="term" value="F:molybdenum ion binding"/>
    <property type="evidence" value="ECO:0007669"/>
    <property type="project" value="InterPro"/>
</dbReference>
<dbReference type="InterPro" id="IPR036374">
    <property type="entry name" value="OxRdtase_Mopterin-bd_sf"/>
</dbReference>
<dbReference type="Gene3D" id="2.60.40.650">
    <property type="match status" value="1"/>
</dbReference>
<keyword evidence="7" id="KW-0349">Heme</keyword>
<keyword evidence="11" id="KW-0496">Mitochondrion</keyword>
<dbReference type="GO" id="GO:0020037">
    <property type="term" value="F:heme binding"/>
    <property type="evidence" value="ECO:0007669"/>
    <property type="project" value="InterPro"/>
</dbReference>
<protein>
    <recommendedName>
        <fullName evidence="5">sulfite oxidase</fullName>
        <ecNumber evidence="5">1.8.3.1</ecNumber>
    </recommendedName>
</protein>
<dbReference type="Gene3D" id="3.10.120.10">
    <property type="entry name" value="Cytochrome b5-like heme/steroid binding domain"/>
    <property type="match status" value="1"/>
</dbReference>
<dbReference type="InterPro" id="IPR001199">
    <property type="entry name" value="Cyt_B5-like_heme/steroid-bd"/>
</dbReference>
<comment type="subcellular location">
    <subcellularLocation>
        <location evidence="3">Mitochondrion intermembrane space</location>
    </subcellularLocation>
</comment>
<keyword evidence="6" id="KW-0500">Molybdenum</keyword>
<evidence type="ECO:0000256" key="1">
    <source>
        <dbReference type="ARBA" id="ARBA00001924"/>
    </source>
</evidence>
<keyword evidence="8" id="KW-0479">Metal-binding</keyword>
<dbReference type="InterPro" id="IPR036400">
    <property type="entry name" value="Cyt_B5-like_heme/steroid_sf"/>
</dbReference>
<evidence type="ECO:0000256" key="7">
    <source>
        <dbReference type="ARBA" id="ARBA00022617"/>
    </source>
</evidence>
<comment type="cofactor">
    <cofactor evidence="1">
        <name>Mo-molybdopterin</name>
        <dbReference type="ChEBI" id="CHEBI:71302"/>
    </cofactor>
</comment>
<keyword evidence="10" id="KW-0408">Iron</keyword>
<feature type="domain" description="Cytochrome b5 heme-binding" evidence="12">
    <location>
        <begin position="82"/>
        <end position="162"/>
    </location>
</feature>
<dbReference type="PANTHER" id="PTHR19372:SF7">
    <property type="entry name" value="SULFITE OXIDASE, MITOCHONDRIAL"/>
    <property type="match status" value="1"/>
</dbReference>
<dbReference type="Pfam" id="PF03404">
    <property type="entry name" value="Mo-co_dimer"/>
    <property type="match status" value="1"/>
</dbReference>
<dbReference type="PRINTS" id="PR00363">
    <property type="entry name" value="CYTOCHROMEB5"/>
</dbReference>
<dbReference type="InterPro" id="IPR000572">
    <property type="entry name" value="OxRdtase_Mopterin-bd_dom"/>
</dbReference>
<evidence type="ECO:0000259" key="12">
    <source>
        <dbReference type="PROSITE" id="PS50255"/>
    </source>
</evidence>
<dbReference type="GO" id="GO:0008482">
    <property type="term" value="F:sulfite oxidase activity"/>
    <property type="evidence" value="ECO:0007669"/>
    <property type="project" value="UniProtKB-EC"/>
</dbReference>
<evidence type="ECO:0000256" key="2">
    <source>
        <dbReference type="ARBA" id="ARBA00001970"/>
    </source>
</evidence>
<evidence type="ECO:0000313" key="13">
    <source>
        <dbReference type="EMBL" id="KAJ8904810.1"/>
    </source>
</evidence>
<dbReference type="InterPro" id="IPR008335">
    <property type="entry name" value="Mopterin_OxRdtase_euk"/>
</dbReference>
<dbReference type="PANTHER" id="PTHR19372">
    <property type="entry name" value="SULFITE REDUCTASE"/>
    <property type="match status" value="1"/>
</dbReference>
<dbReference type="InterPro" id="IPR005066">
    <property type="entry name" value="MoCF_OxRdtse_dimer"/>
</dbReference>
<dbReference type="GO" id="GO:0006790">
    <property type="term" value="P:sulfur compound metabolic process"/>
    <property type="evidence" value="ECO:0007669"/>
    <property type="project" value="TreeGrafter"/>
</dbReference>
<dbReference type="Pfam" id="PF00173">
    <property type="entry name" value="Cyt-b5"/>
    <property type="match status" value="1"/>
</dbReference>
<dbReference type="PROSITE" id="PS00191">
    <property type="entry name" value="CYTOCHROME_B5_1"/>
    <property type="match status" value="1"/>
</dbReference>
<dbReference type="GO" id="GO:0005758">
    <property type="term" value="C:mitochondrial intermembrane space"/>
    <property type="evidence" value="ECO:0007669"/>
    <property type="project" value="UniProtKB-SubCell"/>
</dbReference>
<dbReference type="GO" id="GO:0043546">
    <property type="term" value="F:molybdopterin cofactor binding"/>
    <property type="evidence" value="ECO:0007669"/>
    <property type="project" value="TreeGrafter"/>
</dbReference>